<name>A0A9W6B9G9_9FLAO</name>
<dbReference type="Pfam" id="PF03009">
    <property type="entry name" value="GDPD"/>
    <property type="match status" value="1"/>
</dbReference>
<dbReference type="AlphaFoldDB" id="A0A9W6B9G9"/>
<dbReference type="EMBL" id="BRVP01000025">
    <property type="protein sequence ID" value="GLB53833.1"/>
    <property type="molecule type" value="Genomic_DNA"/>
</dbReference>
<protein>
    <submittedName>
        <fullName evidence="2">Glycerophosphoryl diester phosphodiesterase</fullName>
    </submittedName>
</protein>
<evidence type="ECO:0000259" key="1">
    <source>
        <dbReference type="PROSITE" id="PS51704"/>
    </source>
</evidence>
<reference evidence="2" key="1">
    <citation type="submission" date="2022-07" db="EMBL/GenBank/DDBJ databases">
        <title>Taxonomy of Novel Oxalotrophic and Methylotrophic Bacteria.</title>
        <authorList>
            <person name="Sahin N."/>
            <person name="Tani A."/>
        </authorList>
    </citation>
    <scope>NUCLEOTIDE SEQUENCE</scope>
    <source>
        <strain evidence="2">AM327</strain>
    </source>
</reference>
<dbReference type="PROSITE" id="PS51704">
    <property type="entry name" value="GP_PDE"/>
    <property type="match status" value="1"/>
</dbReference>
<dbReference type="CDD" id="cd08566">
    <property type="entry name" value="GDPD_AtGDE_like"/>
    <property type="match status" value="1"/>
</dbReference>
<dbReference type="SUPFAM" id="SSF51695">
    <property type="entry name" value="PLC-like phosphodiesterases"/>
    <property type="match status" value="1"/>
</dbReference>
<feature type="domain" description="GP-PDE" evidence="1">
    <location>
        <begin position="40"/>
        <end position="278"/>
    </location>
</feature>
<dbReference type="RefSeq" id="WP_281756077.1">
    <property type="nucleotide sequence ID" value="NZ_BRVP01000025.1"/>
</dbReference>
<dbReference type="GO" id="GO:0005886">
    <property type="term" value="C:plasma membrane"/>
    <property type="evidence" value="ECO:0007669"/>
    <property type="project" value="TreeGrafter"/>
</dbReference>
<dbReference type="Gene3D" id="3.20.20.190">
    <property type="entry name" value="Phosphatidylinositol (PI) phosphodiesterase"/>
    <property type="match status" value="1"/>
</dbReference>
<dbReference type="GO" id="GO:0070291">
    <property type="term" value="P:N-acylethanolamine metabolic process"/>
    <property type="evidence" value="ECO:0007669"/>
    <property type="project" value="TreeGrafter"/>
</dbReference>
<dbReference type="Proteomes" id="UP001143545">
    <property type="component" value="Unassembled WGS sequence"/>
</dbReference>
<gene>
    <name evidence="2" type="ORF">NBRC110019_28740</name>
</gene>
<dbReference type="InterPro" id="IPR017946">
    <property type="entry name" value="PLC-like_Pdiesterase_TIM-brl"/>
</dbReference>
<accession>A0A9W6B9G9</accession>
<keyword evidence="3" id="KW-1185">Reference proteome</keyword>
<comment type="caution">
    <text evidence="2">The sequence shown here is derived from an EMBL/GenBank/DDBJ whole genome shotgun (WGS) entry which is preliminary data.</text>
</comment>
<dbReference type="GO" id="GO:0008889">
    <property type="term" value="F:glycerophosphodiester phosphodiesterase activity"/>
    <property type="evidence" value="ECO:0007669"/>
    <property type="project" value="TreeGrafter"/>
</dbReference>
<evidence type="ECO:0000313" key="3">
    <source>
        <dbReference type="Proteomes" id="UP001143545"/>
    </source>
</evidence>
<dbReference type="GO" id="GO:0006644">
    <property type="term" value="P:phospholipid metabolic process"/>
    <property type="evidence" value="ECO:0007669"/>
    <property type="project" value="TreeGrafter"/>
</dbReference>
<dbReference type="InterPro" id="IPR030395">
    <property type="entry name" value="GP_PDE_dom"/>
</dbReference>
<dbReference type="GO" id="GO:0006580">
    <property type="term" value="P:ethanolamine metabolic process"/>
    <property type="evidence" value="ECO:0007669"/>
    <property type="project" value="TreeGrafter"/>
</dbReference>
<evidence type="ECO:0000313" key="2">
    <source>
        <dbReference type="EMBL" id="GLB53833.1"/>
    </source>
</evidence>
<dbReference type="PANTHER" id="PTHR46320:SF1">
    <property type="entry name" value="GLYCEROPHOSPHODIESTER PHOSPHODIESTERASE 1"/>
    <property type="match status" value="1"/>
</dbReference>
<dbReference type="PANTHER" id="PTHR46320">
    <property type="entry name" value="GLYCEROPHOSPHODIESTER PHOSPHODIESTERASE 1"/>
    <property type="match status" value="1"/>
</dbReference>
<organism evidence="2 3">
    <name type="scientific">Neptunitalea chrysea</name>
    <dbReference type="NCBI Taxonomy" id="1647581"/>
    <lineage>
        <taxon>Bacteria</taxon>
        <taxon>Pseudomonadati</taxon>
        <taxon>Bacteroidota</taxon>
        <taxon>Flavobacteriia</taxon>
        <taxon>Flavobacteriales</taxon>
        <taxon>Flavobacteriaceae</taxon>
        <taxon>Neptunitalea</taxon>
    </lineage>
</organism>
<sequence>MYKRVIYLLIVFLIGLSDFCFAQTRVDSLLNDFLKHPEYILVAAHRAAHQEFPENSEKAILEAIRVKTDIVELDVRETKDHELVIIHDRTIDRTTTGKGLVKNFTLAELKALRLIFNGEPTDQVILTFDEALKLCKDKIIVDVDFKAETKESFVNALNILKANQMEDEVLFYIYDDYKLIKKLRKLDEDITVMPRAYSEKNIDKILKFEDIKVIHVDFTFYTDALMQEVLDAQSRVWANALGKYDTEQQESGTGYDTIIKKNVNVIQTDYPKELLVYLRAHKLHR</sequence>
<proteinExistence type="predicted"/>